<feature type="chain" id="PRO_5026281743" description="RxLR effector protein" evidence="1">
    <location>
        <begin position="18"/>
        <end position="116"/>
    </location>
</feature>
<evidence type="ECO:0008006" key="4">
    <source>
        <dbReference type="Google" id="ProtNLM"/>
    </source>
</evidence>
<comment type="caution">
    <text evidence="2">The sequence shown here is derived from an EMBL/GenBank/DDBJ whole genome shotgun (WGS) entry which is preliminary data.</text>
</comment>
<organism evidence="2 3">
    <name type="scientific">Phytophthora fragariae</name>
    <dbReference type="NCBI Taxonomy" id="53985"/>
    <lineage>
        <taxon>Eukaryota</taxon>
        <taxon>Sar</taxon>
        <taxon>Stramenopiles</taxon>
        <taxon>Oomycota</taxon>
        <taxon>Peronosporomycetes</taxon>
        <taxon>Peronosporales</taxon>
        <taxon>Peronosporaceae</taxon>
        <taxon>Phytophthora</taxon>
    </lineage>
</organism>
<name>A0A6G0SBF3_9STRA</name>
<keyword evidence="1" id="KW-0732">Signal</keyword>
<evidence type="ECO:0000313" key="2">
    <source>
        <dbReference type="EMBL" id="KAE9354584.1"/>
    </source>
</evidence>
<gene>
    <name evidence="2" type="ORF">PF008_g4452</name>
</gene>
<evidence type="ECO:0000313" key="3">
    <source>
        <dbReference type="Proteomes" id="UP000486351"/>
    </source>
</evidence>
<feature type="signal peptide" evidence="1">
    <location>
        <begin position="1"/>
        <end position="17"/>
    </location>
</feature>
<evidence type="ECO:0000256" key="1">
    <source>
        <dbReference type="SAM" id="SignalP"/>
    </source>
</evidence>
<reference evidence="2 3" key="1">
    <citation type="submission" date="2018-09" db="EMBL/GenBank/DDBJ databases">
        <title>Genomic investigation of the strawberry pathogen Phytophthora fragariae indicates pathogenicity is determined by transcriptional variation in three key races.</title>
        <authorList>
            <person name="Adams T.M."/>
            <person name="Armitage A.D."/>
            <person name="Sobczyk M.K."/>
            <person name="Bates H.J."/>
            <person name="Dunwell J.M."/>
            <person name="Nellist C.F."/>
            <person name="Harrison R.J."/>
        </authorList>
    </citation>
    <scope>NUCLEOTIDE SEQUENCE [LARGE SCALE GENOMIC DNA]</scope>
    <source>
        <strain evidence="2 3">NOV-77</strain>
    </source>
</reference>
<dbReference type="Proteomes" id="UP000486351">
    <property type="component" value="Unassembled WGS sequence"/>
</dbReference>
<proteinExistence type="predicted"/>
<protein>
    <recommendedName>
        <fullName evidence="4">RxLR effector protein</fullName>
    </recommendedName>
</protein>
<accession>A0A6G0SBF3</accession>
<dbReference type="AlphaFoldDB" id="A0A6G0SBF3"/>
<dbReference type="EMBL" id="QXFY01000152">
    <property type="protein sequence ID" value="KAE9354584.1"/>
    <property type="molecule type" value="Genomic_DNA"/>
</dbReference>
<sequence>MMAAAIAAFCCTELVLASASTNRTLSAAKAFSQASAAVSPAPAMCPRYHTVSVGSITVVSASSLIGVWPASSNCLSPPSSVSSLLLHPMSIAADFWTFRLRPEIAENWCTASITFF</sequence>